<evidence type="ECO:0000313" key="2">
    <source>
        <dbReference type="Proteomes" id="UP001481872"/>
    </source>
</evidence>
<proteinExistence type="predicted"/>
<accession>A0ABV1J3J3</accession>
<keyword evidence="2" id="KW-1185">Reference proteome</keyword>
<dbReference type="RefSeq" id="WP_148472818.1">
    <property type="nucleotide sequence ID" value="NZ_JAOQJD010000005.1"/>
</dbReference>
<evidence type="ECO:0000313" key="1">
    <source>
        <dbReference type="EMBL" id="MEQ3352759.1"/>
    </source>
</evidence>
<gene>
    <name evidence="1" type="ORF">AAA081_00370</name>
</gene>
<comment type="caution">
    <text evidence="1">The sequence shown here is derived from an EMBL/GenBank/DDBJ whole genome shotgun (WGS) entry which is preliminary data.</text>
</comment>
<dbReference type="EMBL" id="JBBNPS010000001">
    <property type="protein sequence ID" value="MEQ3352759.1"/>
    <property type="molecule type" value="Genomic_DNA"/>
</dbReference>
<reference evidence="1 2" key="1">
    <citation type="submission" date="2024-04" db="EMBL/GenBank/DDBJ databases">
        <title>Human intestinal bacterial collection.</title>
        <authorList>
            <person name="Pauvert C."/>
            <person name="Hitch T.C.A."/>
            <person name="Clavel T."/>
        </authorList>
    </citation>
    <scope>NUCLEOTIDE SEQUENCE [LARGE SCALE GENOMIC DNA]</scope>
    <source>
        <strain evidence="1 2">CLA-SR-H026</strain>
    </source>
</reference>
<sequence length="111" mass="13240">MRAWILSSDESPEPYISLVWAESRGKAKQMANCWSPYMYQWDLEVENFTSINAIRAKSLDNCEDLSEKEICLRLMKDYECIFYVDDEIYNEDNIEAFEKLFEAERIKNDNE</sequence>
<organism evidence="1 2">
    <name type="scientific">Aedoeadaptatus acetigenes</name>
    <dbReference type="NCBI Taxonomy" id="2981723"/>
    <lineage>
        <taxon>Bacteria</taxon>
        <taxon>Bacillati</taxon>
        <taxon>Bacillota</taxon>
        <taxon>Tissierellia</taxon>
        <taxon>Tissierellales</taxon>
        <taxon>Peptoniphilaceae</taxon>
        <taxon>Aedoeadaptatus</taxon>
    </lineage>
</organism>
<protein>
    <submittedName>
        <fullName evidence="1">Uncharacterized protein</fullName>
    </submittedName>
</protein>
<name>A0ABV1J3J3_9FIRM</name>
<dbReference type="Proteomes" id="UP001481872">
    <property type="component" value="Unassembled WGS sequence"/>
</dbReference>